<proteinExistence type="predicted"/>
<sequence>MISIAILKSIKISRNILYINLIYCCLSILLAIHHIQVITNLGWVYIIIEILIVFMLAMIEIHALKEKREQLQETMKKLEAETKK</sequence>
<keyword evidence="1" id="KW-0175">Coiled coil</keyword>
<keyword evidence="4" id="KW-1185">Reference proteome</keyword>
<feature type="coiled-coil region" evidence="1">
    <location>
        <begin position="54"/>
        <end position="84"/>
    </location>
</feature>
<dbReference type="RefSeq" id="WP_207899765.1">
    <property type="nucleotide sequence ID" value="NZ_SLXM01000001.1"/>
</dbReference>
<dbReference type="Proteomes" id="UP000294564">
    <property type="component" value="Unassembled WGS sequence"/>
</dbReference>
<name>A0A4R2P1X3_9FLAO</name>
<comment type="caution">
    <text evidence="3">The sequence shown here is derived from an EMBL/GenBank/DDBJ whole genome shotgun (WGS) entry which is preliminary data.</text>
</comment>
<keyword evidence="2" id="KW-0812">Transmembrane</keyword>
<keyword evidence="2" id="KW-1133">Transmembrane helix</keyword>
<evidence type="ECO:0000256" key="1">
    <source>
        <dbReference type="SAM" id="Coils"/>
    </source>
</evidence>
<gene>
    <name evidence="3" type="ORF">EV195_101851</name>
</gene>
<feature type="transmembrane region" description="Helical" evidence="2">
    <location>
        <begin position="16"/>
        <end position="35"/>
    </location>
</feature>
<dbReference type="AlphaFoldDB" id="A0A4R2P1X3"/>
<evidence type="ECO:0000256" key="2">
    <source>
        <dbReference type="SAM" id="Phobius"/>
    </source>
</evidence>
<evidence type="ECO:0000313" key="3">
    <source>
        <dbReference type="EMBL" id="TCP28670.1"/>
    </source>
</evidence>
<accession>A0A4R2P1X3</accession>
<organism evidence="3 4">
    <name type="scientific">Tenacibaculum skagerrakense</name>
    <dbReference type="NCBI Taxonomy" id="186571"/>
    <lineage>
        <taxon>Bacteria</taxon>
        <taxon>Pseudomonadati</taxon>
        <taxon>Bacteroidota</taxon>
        <taxon>Flavobacteriia</taxon>
        <taxon>Flavobacteriales</taxon>
        <taxon>Flavobacteriaceae</taxon>
        <taxon>Tenacibaculum</taxon>
    </lineage>
</organism>
<keyword evidence="2" id="KW-0472">Membrane</keyword>
<protein>
    <submittedName>
        <fullName evidence="3">Uncharacterized protein</fullName>
    </submittedName>
</protein>
<feature type="transmembrane region" description="Helical" evidence="2">
    <location>
        <begin position="41"/>
        <end position="59"/>
    </location>
</feature>
<dbReference type="EMBL" id="SLXM01000001">
    <property type="protein sequence ID" value="TCP28670.1"/>
    <property type="molecule type" value="Genomic_DNA"/>
</dbReference>
<reference evidence="3 4" key="1">
    <citation type="submission" date="2019-03" db="EMBL/GenBank/DDBJ databases">
        <title>Genomic Encyclopedia of Type Strains, Phase IV (KMG-IV): sequencing the most valuable type-strain genomes for metagenomic binning, comparative biology and taxonomic classification.</title>
        <authorList>
            <person name="Goeker M."/>
        </authorList>
    </citation>
    <scope>NUCLEOTIDE SEQUENCE [LARGE SCALE GENOMIC DNA]</scope>
    <source>
        <strain evidence="3 4">DSM 14836</strain>
    </source>
</reference>
<evidence type="ECO:0000313" key="4">
    <source>
        <dbReference type="Proteomes" id="UP000294564"/>
    </source>
</evidence>